<dbReference type="Proteomes" id="UP000014969">
    <property type="component" value="Unassembled WGS sequence"/>
</dbReference>
<organism evidence="3 4">
    <name type="scientific">Mycobacteroides abscessus subsp. bolletii CRM-0020</name>
    <dbReference type="NCBI Taxonomy" id="1306401"/>
    <lineage>
        <taxon>Bacteria</taxon>
        <taxon>Bacillati</taxon>
        <taxon>Actinomycetota</taxon>
        <taxon>Actinomycetes</taxon>
        <taxon>Mycobacteriales</taxon>
        <taxon>Mycobacteriaceae</taxon>
        <taxon>Mycobacteroides</taxon>
        <taxon>Mycobacteroides abscessus</taxon>
    </lineage>
</organism>
<reference evidence="3 4" key="1">
    <citation type="journal article" date="2013" name="Genome Announc.">
        <title>Genome Sequence of an Epidemic Isolate of Mycobacterium abscessus subsp. bolletii from Rio de Janeiro, Brazil.</title>
        <authorList>
            <person name="Davidson R.M."/>
            <person name="Reynolds P.R."/>
            <person name="Farias-Hesson E."/>
            <person name="Duarte R.S."/>
            <person name="Jackson M."/>
            <person name="Strong M."/>
        </authorList>
    </citation>
    <scope>NUCLEOTIDE SEQUENCE [LARGE SCALE GENOMIC DNA]</scope>
    <source>
        <strain evidence="3 4">CRM-0020</strain>
    </source>
</reference>
<comment type="caution">
    <text evidence="3">The sequence shown here is derived from an EMBL/GenBank/DDBJ whole genome shotgun (WGS) entry which is preliminary data.</text>
</comment>
<name>A0A829HQV7_9MYCO</name>
<feature type="region of interest" description="Disordered" evidence="2">
    <location>
        <begin position="94"/>
        <end position="137"/>
    </location>
</feature>
<keyword evidence="1" id="KW-0175">Coiled coil</keyword>
<evidence type="ECO:0000256" key="2">
    <source>
        <dbReference type="SAM" id="MobiDB-lite"/>
    </source>
</evidence>
<evidence type="ECO:0000313" key="4">
    <source>
        <dbReference type="Proteomes" id="UP000014969"/>
    </source>
</evidence>
<dbReference type="AlphaFoldDB" id="A0A829HQV7"/>
<gene>
    <name evidence="3" type="ORF">J108_23675</name>
</gene>
<dbReference type="EMBL" id="ATFQ01000040">
    <property type="protein sequence ID" value="EPQ21013.1"/>
    <property type="molecule type" value="Genomic_DNA"/>
</dbReference>
<evidence type="ECO:0000313" key="3">
    <source>
        <dbReference type="EMBL" id="EPQ21013.1"/>
    </source>
</evidence>
<sequence length="137" mass="14487">MSGTESPKLSREQLAAAFQADIESDIELVLDVQQLQLECDDLAAQLTAKVSEARAKHAEAATRPRALAQLKEAGLDKAKLDRYDSIVRSVVQRQKASASASKKAGTKKPADPPAAKENPAPSDVGGPAEHDQESASV</sequence>
<dbReference type="RefSeq" id="WP_020724504.1">
    <property type="nucleotide sequence ID" value="NZ_ATFQ01000040.1"/>
</dbReference>
<feature type="coiled-coil region" evidence="1">
    <location>
        <begin position="32"/>
        <end position="63"/>
    </location>
</feature>
<accession>A0A829HQV7</accession>
<evidence type="ECO:0000256" key="1">
    <source>
        <dbReference type="SAM" id="Coils"/>
    </source>
</evidence>
<protein>
    <submittedName>
        <fullName evidence="3">Uncharacterized protein</fullName>
    </submittedName>
</protein>
<feature type="compositionally biased region" description="Basic and acidic residues" evidence="2">
    <location>
        <begin position="128"/>
        <end position="137"/>
    </location>
</feature>
<proteinExistence type="predicted"/>